<organism evidence="3 4">
    <name type="scientific">Streptomyces longisporus</name>
    <dbReference type="NCBI Taxonomy" id="1948"/>
    <lineage>
        <taxon>Bacteria</taxon>
        <taxon>Bacillati</taxon>
        <taxon>Actinomycetota</taxon>
        <taxon>Actinomycetes</taxon>
        <taxon>Kitasatosporales</taxon>
        <taxon>Streptomycetaceae</taxon>
        <taxon>Streptomyces</taxon>
    </lineage>
</organism>
<feature type="compositionally biased region" description="Pro residues" evidence="1">
    <location>
        <begin position="1"/>
        <end position="18"/>
    </location>
</feature>
<feature type="transmembrane region" description="Helical" evidence="2">
    <location>
        <begin position="117"/>
        <end position="136"/>
    </location>
</feature>
<sequence>MSTPPPSHPAYQPVPGPYQHPSGPYQQTPGPGPYPQPPGPYPPAPAWPQQYGGGAWGPVGGPGAACQVCGATPAAPVTIRGHQGMVVMMRFLRREGVFCRTCALASFRDMQADTMVMGWWGPLSVLITPFTLLGNLSALSGIRRIPEPVTAGFRPPLDPGKPVFRRPAGVLALIPLCLVGLVMAAIPLLLIIGLVVGPSHSGDSAGSTDASAYPTDYPALTVGSCARNDAAWPAEDVKPESCDSPAAQYSVRSWRNPSCASGDHPLGPMYNKDHDGPLCLRPLKR</sequence>
<gene>
    <name evidence="3" type="ORF">GCM10010276_18700</name>
</gene>
<evidence type="ECO:0000256" key="1">
    <source>
        <dbReference type="SAM" id="MobiDB-lite"/>
    </source>
</evidence>
<feature type="transmembrane region" description="Helical" evidence="2">
    <location>
        <begin position="170"/>
        <end position="196"/>
    </location>
</feature>
<keyword evidence="2" id="KW-0812">Transmembrane</keyword>
<proteinExistence type="predicted"/>
<dbReference type="Proteomes" id="UP001501777">
    <property type="component" value="Unassembled WGS sequence"/>
</dbReference>
<comment type="caution">
    <text evidence="3">The sequence shown here is derived from an EMBL/GenBank/DDBJ whole genome shotgun (WGS) entry which is preliminary data.</text>
</comment>
<protein>
    <submittedName>
        <fullName evidence="3">Uncharacterized protein</fullName>
    </submittedName>
</protein>
<keyword evidence="4" id="KW-1185">Reference proteome</keyword>
<feature type="region of interest" description="Disordered" evidence="1">
    <location>
        <begin position="1"/>
        <end position="47"/>
    </location>
</feature>
<keyword evidence="2" id="KW-0472">Membrane</keyword>
<feature type="compositionally biased region" description="Pro residues" evidence="1">
    <location>
        <begin position="30"/>
        <end position="46"/>
    </location>
</feature>
<accession>A0ABP5YPQ4</accession>
<evidence type="ECO:0000256" key="2">
    <source>
        <dbReference type="SAM" id="Phobius"/>
    </source>
</evidence>
<reference evidence="4" key="1">
    <citation type="journal article" date="2019" name="Int. J. Syst. Evol. Microbiol.">
        <title>The Global Catalogue of Microorganisms (GCM) 10K type strain sequencing project: providing services to taxonomists for standard genome sequencing and annotation.</title>
        <authorList>
            <consortium name="The Broad Institute Genomics Platform"/>
            <consortium name="The Broad Institute Genome Sequencing Center for Infectious Disease"/>
            <person name="Wu L."/>
            <person name="Ma J."/>
        </authorList>
    </citation>
    <scope>NUCLEOTIDE SEQUENCE [LARGE SCALE GENOMIC DNA]</scope>
    <source>
        <strain evidence="4">JCM 4395</strain>
    </source>
</reference>
<evidence type="ECO:0000313" key="4">
    <source>
        <dbReference type="Proteomes" id="UP001501777"/>
    </source>
</evidence>
<name>A0ABP5YPQ4_STRLO</name>
<keyword evidence="2" id="KW-1133">Transmembrane helix</keyword>
<evidence type="ECO:0000313" key="3">
    <source>
        <dbReference type="EMBL" id="GAA2481942.1"/>
    </source>
</evidence>
<dbReference type="EMBL" id="BAAASG010000005">
    <property type="protein sequence ID" value="GAA2481942.1"/>
    <property type="molecule type" value="Genomic_DNA"/>
</dbReference>